<protein>
    <submittedName>
        <fullName evidence="2">Uncharacterized protein</fullName>
    </submittedName>
</protein>
<gene>
    <name evidence="2" type="ORF">DR980_09895</name>
</gene>
<keyword evidence="1" id="KW-0472">Membrane</keyword>
<organism evidence="2 3">
    <name type="scientific">Flavobacterium psychrolimnae</name>
    <dbReference type="NCBI Taxonomy" id="249351"/>
    <lineage>
        <taxon>Bacteria</taxon>
        <taxon>Pseudomonadati</taxon>
        <taxon>Bacteroidota</taxon>
        <taxon>Flavobacteriia</taxon>
        <taxon>Flavobacteriales</taxon>
        <taxon>Flavobacteriaceae</taxon>
        <taxon>Flavobacterium</taxon>
    </lineage>
</organism>
<keyword evidence="1" id="KW-0812">Transmembrane</keyword>
<keyword evidence="3" id="KW-1185">Reference proteome</keyword>
<dbReference type="EMBL" id="QNUX01000008">
    <property type="protein sequence ID" value="RBN50102.1"/>
    <property type="molecule type" value="Genomic_DNA"/>
</dbReference>
<dbReference type="Proteomes" id="UP000253676">
    <property type="component" value="Unassembled WGS sequence"/>
</dbReference>
<name>A0A366AZ22_9FLAO</name>
<sequence length="317" mass="36320">MTGIKLSEKQKERLKILEPKFKDSIKRKDLETAKSLIVDIQTLLRPTKHFNRIVQNKNSLYELTLELGQIEFSISGLISNRSSVSKNTRLHLEATSLLAICYLRKKDIESAKPLIKEVLTNYSFIKTERTRREFRAEIIERFDEETALYSLKEIGIEAFSDEELETEVIRLITSQNESEIFEQIGKSVPENTKYLLFQVHEFSTKQLPSAERLALPSPQQKIKDAEVGKTVFQSIKRVAYNSLCNPESEIYKVWFQNGMSTVLSKGYISIAITTCLASLGIGIKLIAASIIALIIKFGLEVYCEKYKPIELMELRNK</sequence>
<evidence type="ECO:0000313" key="3">
    <source>
        <dbReference type="Proteomes" id="UP000253676"/>
    </source>
</evidence>
<keyword evidence="1" id="KW-1133">Transmembrane helix</keyword>
<dbReference type="AlphaFoldDB" id="A0A366AZ22"/>
<dbReference type="RefSeq" id="WP_113635605.1">
    <property type="nucleotide sequence ID" value="NZ_QNUX01000008.1"/>
</dbReference>
<dbReference type="OrthoDB" id="7041659at2"/>
<evidence type="ECO:0000313" key="2">
    <source>
        <dbReference type="EMBL" id="RBN50102.1"/>
    </source>
</evidence>
<accession>A0A366AZ22</accession>
<proteinExistence type="predicted"/>
<evidence type="ECO:0000256" key="1">
    <source>
        <dbReference type="SAM" id="Phobius"/>
    </source>
</evidence>
<feature type="transmembrane region" description="Helical" evidence="1">
    <location>
        <begin position="267"/>
        <end position="295"/>
    </location>
</feature>
<comment type="caution">
    <text evidence="2">The sequence shown here is derived from an EMBL/GenBank/DDBJ whole genome shotgun (WGS) entry which is preliminary data.</text>
</comment>
<reference evidence="2 3" key="1">
    <citation type="submission" date="2018-07" db="EMBL/GenBank/DDBJ databases">
        <title>Complete genome sequence of Flavobacterium psychrolimnae LMG 22018.</title>
        <authorList>
            <person name="Kim D.-U."/>
        </authorList>
    </citation>
    <scope>NUCLEOTIDE SEQUENCE [LARGE SCALE GENOMIC DNA]</scope>
    <source>
        <strain evidence="2 3">LMG 22018</strain>
    </source>
</reference>